<evidence type="ECO:0000313" key="3">
    <source>
        <dbReference type="Proteomes" id="UP001530377"/>
    </source>
</evidence>
<feature type="compositionally biased region" description="Polar residues" evidence="1">
    <location>
        <begin position="104"/>
        <end position="114"/>
    </location>
</feature>
<feature type="region of interest" description="Disordered" evidence="1">
    <location>
        <begin position="1"/>
        <end position="164"/>
    </location>
</feature>
<feature type="region of interest" description="Disordered" evidence="1">
    <location>
        <begin position="699"/>
        <end position="788"/>
    </location>
</feature>
<keyword evidence="3" id="KW-1185">Reference proteome</keyword>
<feature type="region of interest" description="Disordered" evidence="1">
    <location>
        <begin position="306"/>
        <end position="328"/>
    </location>
</feature>
<feature type="region of interest" description="Disordered" evidence="1">
    <location>
        <begin position="1101"/>
        <end position="1126"/>
    </location>
</feature>
<feature type="compositionally biased region" description="Polar residues" evidence="1">
    <location>
        <begin position="71"/>
        <end position="93"/>
    </location>
</feature>
<comment type="caution">
    <text evidence="2">The sequence shown here is derived from an EMBL/GenBank/DDBJ whole genome shotgun (WGS) entry which is preliminary data.</text>
</comment>
<organism evidence="2 3">
    <name type="scientific">Cyclostephanos tholiformis</name>
    <dbReference type="NCBI Taxonomy" id="382380"/>
    <lineage>
        <taxon>Eukaryota</taxon>
        <taxon>Sar</taxon>
        <taxon>Stramenopiles</taxon>
        <taxon>Ochrophyta</taxon>
        <taxon>Bacillariophyta</taxon>
        <taxon>Coscinodiscophyceae</taxon>
        <taxon>Thalassiosirophycidae</taxon>
        <taxon>Stephanodiscales</taxon>
        <taxon>Stephanodiscaceae</taxon>
        <taxon>Cyclostephanos</taxon>
    </lineage>
</organism>
<evidence type="ECO:0000313" key="2">
    <source>
        <dbReference type="EMBL" id="KAL3817783.1"/>
    </source>
</evidence>
<feature type="region of interest" description="Disordered" evidence="1">
    <location>
        <begin position="905"/>
        <end position="929"/>
    </location>
</feature>
<dbReference type="SUPFAM" id="SSF50156">
    <property type="entry name" value="PDZ domain-like"/>
    <property type="match status" value="1"/>
</dbReference>
<feature type="compositionally biased region" description="Polar residues" evidence="1">
    <location>
        <begin position="735"/>
        <end position="749"/>
    </location>
</feature>
<dbReference type="InterPro" id="IPR036034">
    <property type="entry name" value="PDZ_sf"/>
</dbReference>
<feature type="compositionally biased region" description="Polar residues" evidence="1">
    <location>
        <begin position="122"/>
        <end position="140"/>
    </location>
</feature>
<dbReference type="Proteomes" id="UP001530377">
    <property type="component" value="Unassembled WGS sequence"/>
</dbReference>
<feature type="compositionally biased region" description="Polar residues" evidence="1">
    <location>
        <begin position="674"/>
        <end position="683"/>
    </location>
</feature>
<feature type="region of interest" description="Disordered" evidence="1">
    <location>
        <begin position="1228"/>
        <end position="1275"/>
    </location>
</feature>
<feature type="compositionally biased region" description="Polar residues" evidence="1">
    <location>
        <begin position="700"/>
        <end position="724"/>
    </location>
</feature>
<feature type="compositionally biased region" description="Polar residues" evidence="1">
    <location>
        <begin position="479"/>
        <end position="491"/>
    </location>
</feature>
<reference evidence="2 3" key="1">
    <citation type="submission" date="2024-10" db="EMBL/GenBank/DDBJ databases">
        <title>Updated reference genomes for cyclostephanoid diatoms.</title>
        <authorList>
            <person name="Roberts W.R."/>
            <person name="Alverson A.J."/>
        </authorList>
    </citation>
    <scope>NUCLEOTIDE SEQUENCE [LARGE SCALE GENOMIC DNA]</scope>
    <source>
        <strain evidence="2 3">AJA228-03</strain>
    </source>
</reference>
<evidence type="ECO:0008006" key="4">
    <source>
        <dbReference type="Google" id="ProtNLM"/>
    </source>
</evidence>
<feature type="region of interest" description="Disordered" evidence="1">
    <location>
        <begin position="965"/>
        <end position="1022"/>
    </location>
</feature>
<feature type="region of interest" description="Disordered" evidence="1">
    <location>
        <begin position="624"/>
        <end position="683"/>
    </location>
</feature>
<gene>
    <name evidence="2" type="ORF">ACHAXA_005816</name>
</gene>
<feature type="compositionally biased region" description="Acidic residues" evidence="1">
    <location>
        <begin position="26"/>
        <end position="41"/>
    </location>
</feature>
<name>A0ABD3S054_9STRA</name>
<accession>A0ABD3S054</accession>
<feature type="compositionally biased region" description="Acidic residues" evidence="1">
    <location>
        <begin position="1"/>
        <end position="19"/>
    </location>
</feature>
<feature type="compositionally biased region" description="Basic and acidic residues" evidence="1">
    <location>
        <begin position="1115"/>
        <end position="1126"/>
    </location>
</feature>
<sequence>MEEDEVEDKDELEEEEEDMYDKYGSDGDETMDDEYASEVEAEVMPQSIPSPPPQSTWNSPEMGQSRKTDESVSSYNDTPGNGDTVSLQGSNADSLMFSPDSVYSPVNSPGQSAPNIDDKSGSLRQNNVKDMPAMTSSQAGNPEEDVTSSMDHSTMDESTLTSLSRPIRKRHKGAASKRLLQAKQAEERFGSTKKNGWVNSIRVAASTQGKVWDPILGWVDYSEPEVHGVVDHDYSSIGNLHLRLPHKSVTMKGDYDNAGDLRMTADSSFATSIADENDTVFDSMTGNTVNTAAEAYSVSGTSLSAPRYRAAPRHRATDRRKIASTQQVNKPVGWKESMENATAHVANYDGTDRYWDYEKGWVRADGTVDDDVSVLTRSVLESDQLNQGDSVMNNGDDISAIAAAEESVPLVQNQPVVGTSEASSAEDANMKNSTGIEHFDDFSDGGPKGANNAVNINVNMADTIQPQGSDKENQESEEQVSSASPQLSNINSNKQSLNQWFENATKNAHPKQDNSEDYAIVSDDTRTSNTSDNLLMYDNNSITRKSLPHYSNIPDSFGEIERGVQEVKVIKEKFSDADSDLFEPTKVGVSQSFVNIINRANVKPTPNSSAISLQTTEQLVLHKTESHDSNNTGLPPPPPPRPHHSSYTEYQTRPRVLSVKSPEDKSDAGRFESRSSNSMDTRNCRQQLPLVGEKSLASELDSNAPQVSTAGGLISSSSNAPPSQKRSDPTPNLDPPSTSTGITVSTYIGTRNAKRASDSWIQSRKDTEKDEMEEDKIQAPPSNKPFENTGLRSIAVHQSKFDSSGMKLAPIFVPTKNSTLENQVFFRSTAMGIRLKRGEDGFVRVVSVTEATAGSSIVRDGAIEPEDMVLEAAGVDLRKPITNSQWGETVTKIRNATRPMVFTVAAGPKRRDEKKPEYPQTQSSIHPPPAKFVLESRLSKSPEGQEVLESLSVARSYERVLESLSKTQSRSPVFVPPSAKNTKNTSSQTSIDADQTVSTQTVDNGTVSAEDQTASRSDYVPETHQIPRKESLLKRMTTGCVSPVAACAVPANQSSQQSSSISSSDDEGHVPMAHLQFLRTNPTIARVTNAASRRYPALCGRPDTIFEEPSDDDTRETRNSKMKEMPLRRDIWLSSSRSTASTNDDGSRTMTTATTYTKTVGSTTANGSMVSSGGGDNTAFLEKLAIQSSVAIKPTRPQRGEGNNAIISQMQKLNKVTSGVSRHLITGTQIQQQDGNLEWPENDDEQQRPQLSSEGAIYEASTSYSNRKKTQTARQAENLAAAKVEDMMNELQDVDPDDQCEI</sequence>
<proteinExistence type="predicted"/>
<feature type="compositionally biased region" description="Acidic residues" evidence="1">
    <location>
        <begin position="1105"/>
        <end position="1114"/>
    </location>
</feature>
<feature type="compositionally biased region" description="Polar residues" evidence="1">
    <location>
        <begin position="979"/>
        <end position="1016"/>
    </location>
</feature>
<feature type="region of interest" description="Disordered" evidence="1">
    <location>
        <begin position="434"/>
        <end position="453"/>
    </location>
</feature>
<evidence type="ECO:0000256" key="1">
    <source>
        <dbReference type="SAM" id="MobiDB-lite"/>
    </source>
</evidence>
<dbReference type="EMBL" id="JALLPB020000091">
    <property type="protein sequence ID" value="KAL3817783.1"/>
    <property type="molecule type" value="Genomic_DNA"/>
</dbReference>
<feature type="region of interest" description="Disordered" evidence="1">
    <location>
        <begin position="464"/>
        <end position="491"/>
    </location>
</feature>
<feature type="compositionally biased region" description="Basic and acidic residues" evidence="1">
    <location>
        <begin position="661"/>
        <end position="673"/>
    </location>
</feature>
<feature type="compositionally biased region" description="Polar residues" evidence="1">
    <location>
        <begin position="147"/>
        <end position="164"/>
    </location>
</feature>
<protein>
    <recommendedName>
        <fullName evidence="4">PDZ domain-containing protein</fullName>
    </recommendedName>
</protein>